<dbReference type="EMBL" id="JBEUOH010000027">
    <property type="protein sequence ID" value="KAL0859609.1"/>
    <property type="molecule type" value="Genomic_DNA"/>
</dbReference>
<dbReference type="SUPFAM" id="SSF46689">
    <property type="entry name" value="Homeodomain-like"/>
    <property type="match status" value="1"/>
</dbReference>
<keyword evidence="3" id="KW-1185">Reference proteome</keyword>
<evidence type="ECO:0000313" key="3">
    <source>
        <dbReference type="Proteomes" id="UP001549920"/>
    </source>
</evidence>
<dbReference type="InterPro" id="IPR036388">
    <property type="entry name" value="WH-like_DNA-bd_sf"/>
</dbReference>
<dbReference type="Pfam" id="PF13384">
    <property type="entry name" value="HTH_23"/>
    <property type="match status" value="1"/>
</dbReference>
<reference evidence="2 3" key="1">
    <citation type="submission" date="2024-06" db="EMBL/GenBank/DDBJ databases">
        <title>A chromosome-level genome assembly of beet webworm, Loxostege sticticalis.</title>
        <authorList>
            <person name="Zhang Y."/>
        </authorList>
    </citation>
    <scope>NUCLEOTIDE SEQUENCE [LARGE SCALE GENOMIC DNA]</scope>
    <source>
        <strain evidence="2">AQ026</strain>
        <tissue evidence="2">Whole body</tissue>
    </source>
</reference>
<evidence type="ECO:0000313" key="2">
    <source>
        <dbReference type="EMBL" id="KAL0859609.1"/>
    </source>
</evidence>
<sequence length="267" mass="30077">MAPHLSPNDRERIVALKLSGYRIADIHRLTGITRQTIYLWLKRWEECGDITAHRRNFYQRATTAPQDADIVAAHAADPNLSPKIMSNKYRISVNTVRRRIKEASRNVTPRSEGDGINIAPIVSIEESPVGLQKEKLNSCIQTHVYGLNSQFIRVTNLLAQDVTKSNLLAIKRLEKALSAIETPAQAKAFAVAKLQSTKKKRKVQPKSGVRRKEIDIRKLKLPSKSPTVGVNIAANEDVKLKRLAAIRKIRNFRSLKEVALPTPQTWQ</sequence>
<accession>A0ABR3H486</accession>
<comment type="subcellular location">
    <subcellularLocation>
        <location evidence="1">Nucleus</location>
    </subcellularLocation>
</comment>
<dbReference type="Proteomes" id="UP001549920">
    <property type="component" value="Unassembled WGS sequence"/>
</dbReference>
<dbReference type="Gene3D" id="1.10.10.10">
    <property type="entry name" value="Winged helix-like DNA-binding domain superfamily/Winged helix DNA-binding domain"/>
    <property type="match status" value="1"/>
</dbReference>
<dbReference type="InterPro" id="IPR009057">
    <property type="entry name" value="Homeodomain-like_sf"/>
</dbReference>
<evidence type="ECO:0000256" key="1">
    <source>
        <dbReference type="ARBA" id="ARBA00004123"/>
    </source>
</evidence>
<proteinExistence type="predicted"/>
<name>A0ABR3H486_LOXSC</name>
<organism evidence="2 3">
    <name type="scientific">Loxostege sticticalis</name>
    <name type="common">Beet webworm moth</name>
    <dbReference type="NCBI Taxonomy" id="481309"/>
    <lineage>
        <taxon>Eukaryota</taxon>
        <taxon>Metazoa</taxon>
        <taxon>Ecdysozoa</taxon>
        <taxon>Arthropoda</taxon>
        <taxon>Hexapoda</taxon>
        <taxon>Insecta</taxon>
        <taxon>Pterygota</taxon>
        <taxon>Neoptera</taxon>
        <taxon>Endopterygota</taxon>
        <taxon>Lepidoptera</taxon>
        <taxon>Glossata</taxon>
        <taxon>Ditrysia</taxon>
        <taxon>Pyraloidea</taxon>
        <taxon>Crambidae</taxon>
        <taxon>Pyraustinae</taxon>
        <taxon>Loxostege</taxon>
    </lineage>
</organism>
<comment type="caution">
    <text evidence="2">The sequence shown here is derived from an EMBL/GenBank/DDBJ whole genome shotgun (WGS) entry which is preliminary data.</text>
</comment>
<protein>
    <recommendedName>
        <fullName evidence="4">Transposase</fullName>
    </recommendedName>
</protein>
<gene>
    <name evidence="2" type="ORF">ABMA27_010740</name>
</gene>
<evidence type="ECO:0008006" key="4">
    <source>
        <dbReference type="Google" id="ProtNLM"/>
    </source>
</evidence>